<organism evidence="2 3">
    <name type="scientific">Perkinsus olseni</name>
    <name type="common">Perkinsus atlanticus</name>
    <dbReference type="NCBI Taxonomy" id="32597"/>
    <lineage>
        <taxon>Eukaryota</taxon>
        <taxon>Sar</taxon>
        <taxon>Alveolata</taxon>
        <taxon>Perkinsozoa</taxon>
        <taxon>Perkinsea</taxon>
        <taxon>Perkinsida</taxon>
        <taxon>Perkinsidae</taxon>
        <taxon>Perkinsus</taxon>
    </lineage>
</organism>
<evidence type="ECO:0000256" key="1">
    <source>
        <dbReference type="SAM" id="MobiDB-lite"/>
    </source>
</evidence>
<reference evidence="2 3" key="1">
    <citation type="submission" date="2020-04" db="EMBL/GenBank/DDBJ databases">
        <title>Perkinsus olseni comparative genomics.</title>
        <authorList>
            <person name="Bogema D.R."/>
        </authorList>
    </citation>
    <scope>NUCLEOTIDE SEQUENCE [LARGE SCALE GENOMIC DNA]</scope>
    <source>
        <strain evidence="2 3">ATCC PRA-207</strain>
    </source>
</reference>
<feature type="region of interest" description="Disordered" evidence="1">
    <location>
        <begin position="185"/>
        <end position="204"/>
    </location>
</feature>
<dbReference type="AlphaFoldDB" id="A0A7J6SDL9"/>
<comment type="caution">
    <text evidence="2">The sequence shown here is derived from an EMBL/GenBank/DDBJ whole genome shotgun (WGS) entry which is preliminary data.</text>
</comment>
<evidence type="ECO:0000313" key="2">
    <source>
        <dbReference type="EMBL" id="KAF4730978.1"/>
    </source>
</evidence>
<name>A0A7J6SDL9_PEROL</name>
<accession>A0A7J6SDL9</accession>
<dbReference type="EMBL" id="JABANO010018966">
    <property type="protein sequence ID" value="KAF4730978.1"/>
    <property type="molecule type" value="Genomic_DNA"/>
</dbReference>
<evidence type="ECO:0000313" key="3">
    <source>
        <dbReference type="Proteomes" id="UP000553632"/>
    </source>
</evidence>
<gene>
    <name evidence="2" type="ORF">FOZ63_019867</name>
</gene>
<proteinExistence type="predicted"/>
<protein>
    <submittedName>
        <fullName evidence="2">Uncharacterized protein</fullName>
    </submittedName>
</protein>
<sequence>MIPQLFGNVPNPVIGVNQQQQPAGGGNLLFEAFFPQVREAFEGGAYFANLRPQRRAQLQQELVIWDFFWLNANLAVNRQVYSSPGSSHWNGLPLDNLAGEEYNRIPAGVHVSVYQLVIPHVKTMQGEQDREDEEEQQERAEEEEEEEGQEEGFATPIQAPRAPVEAPEPEGRALARVQRLRGLRRQLQFEEERGGSAPSAKKKR</sequence>
<feature type="compositionally biased region" description="Acidic residues" evidence="1">
    <location>
        <begin position="129"/>
        <end position="150"/>
    </location>
</feature>
<keyword evidence="3" id="KW-1185">Reference proteome</keyword>
<dbReference type="Proteomes" id="UP000553632">
    <property type="component" value="Unassembled WGS sequence"/>
</dbReference>
<feature type="region of interest" description="Disordered" evidence="1">
    <location>
        <begin position="123"/>
        <end position="179"/>
    </location>
</feature>